<reference evidence="2" key="1">
    <citation type="journal article" date="2019" name="Int. J. Syst. Evol. Microbiol.">
        <title>The Global Catalogue of Microorganisms (GCM) 10K type strain sequencing project: providing services to taxonomists for standard genome sequencing and annotation.</title>
        <authorList>
            <consortium name="The Broad Institute Genomics Platform"/>
            <consortium name="The Broad Institute Genome Sequencing Center for Infectious Disease"/>
            <person name="Wu L."/>
            <person name="Ma J."/>
        </authorList>
    </citation>
    <scope>NUCLEOTIDE SEQUENCE [LARGE SCALE GENOMIC DNA]</scope>
    <source>
        <strain evidence="2">KCTC 42087</strain>
    </source>
</reference>
<keyword evidence="2" id="KW-1185">Reference proteome</keyword>
<name>A0ABW1A0W9_9ACTN</name>
<dbReference type="EMBL" id="JBHSON010000023">
    <property type="protein sequence ID" value="MFC5747629.1"/>
    <property type="molecule type" value="Genomic_DNA"/>
</dbReference>
<gene>
    <name evidence="1" type="ORF">ACFPZN_18525</name>
</gene>
<sequence length="121" mass="12696">MAAARRHLHDQAAVVVAGAVYFGDQYRDRTASRTACDEAFAAIAAFERDRSRSDAAASVAASQLATQLRAMAQNVPDDNVSVALGNFGQVVRTSSTSESAWAGYYASVVKYCAEVGSTPSG</sequence>
<evidence type="ECO:0000313" key="2">
    <source>
        <dbReference type="Proteomes" id="UP001596074"/>
    </source>
</evidence>
<accession>A0ABW1A0W9</accession>
<dbReference type="Proteomes" id="UP001596074">
    <property type="component" value="Unassembled WGS sequence"/>
</dbReference>
<evidence type="ECO:0000313" key="1">
    <source>
        <dbReference type="EMBL" id="MFC5747629.1"/>
    </source>
</evidence>
<organism evidence="1 2">
    <name type="scientific">Actinomadura rugatobispora</name>
    <dbReference type="NCBI Taxonomy" id="1994"/>
    <lineage>
        <taxon>Bacteria</taxon>
        <taxon>Bacillati</taxon>
        <taxon>Actinomycetota</taxon>
        <taxon>Actinomycetes</taxon>
        <taxon>Streptosporangiales</taxon>
        <taxon>Thermomonosporaceae</taxon>
        <taxon>Actinomadura</taxon>
    </lineage>
</organism>
<comment type="caution">
    <text evidence="1">The sequence shown here is derived from an EMBL/GenBank/DDBJ whole genome shotgun (WGS) entry which is preliminary data.</text>
</comment>
<dbReference type="RefSeq" id="WP_378283274.1">
    <property type="nucleotide sequence ID" value="NZ_JBHSON010000023.1"/>
</dbReference>
<proteinExistence type="predicted"/>
<protein>
    <submittedName>
        <fullName evidence="1">Uncharacterized protein</fullName>
    </submittedName>
</protein>